<dbReference type="EMBL" id="WKKH01000090">
    <property type="protein sequence ID" value="MRX78908.1"/>
    <property type="molecule type" value="Genomic_DNA"/>
</dbReference>
<proteinExistence type="predicted"/>
<dbReference type="AlphaFoldDB" id="A0A7K0G523"/>
<reference evidence="2 3" key="1">
    <citation type="submission" date="2019-11" db="EMBL/GenBank/DDBJ databases">
        <title>Pedobacter petrophilus genome.</title>
        <authorList>
            <person name="Feldbauer M.J."/>
            <person name="Newman J.D."/>
        </authorList>
    </citation>
    <scope>NUCLEOTIDE SEQUENCE [LARGE SCALE GENOMIC DNA]</scope>
    <source>
        <strain evidence="2 3">LMG 29686</strain>
    </source>
</reference>
<organism evidence="2 3">
    <name type="scientific">Pedobacter petrophilus</name>
    <dbReference type="NCBI Taxonomy" id="1908241"/>
    <lineage>
        <taxon>Bacteria</taxon>
        <taxon>Pseudomonadati</taxon>
        <taxon>Bacteroidota</taxon>
        <taxon>Sphingobacteriia</taxon>
        <taxon>Sphingobacteriales</taxon>
        <taxon>Sphingobacteriaceae</taxon>
        <taxon>Pedobacter</taxon>
    </lineage>
</organism>
<keyword evidence="3" id="KW-1185">Reference proteome</keyword>
<comment type="caution">
    <text evidence="2">The sequence shown here is derived from an EMBL/GenBank/DDBJ whole genome shotgun (WGS) entry which is preliminary data.</text>
</comment>
<sequence length="131" mass="14727">MRKTVLMIVFTVFLNTTYAQKYFGKSYPATLQVDEYFESSDVKKPYTVMGKSELLQGFRSLEKAQKKTTELAKKKGADGVIFSIEEEIYGTSSSSGGVVNEKKKDKTTASSNTTTTDMKQKKIKAVFIKYD</sequence>
<evidence type="ECO:0000313" key="2">
    <source>
        <dbReference type="EMBL" id="MRX78908.1"/>
    </source>
</evidence>
<dbReference type="Proteomes" id="UP000487757">
    <property type="component" value="Unassembled WGS sequence"/>
</dbReference>
<evidence type="ECO:0000256" key="1">
    <source>
        <dbReference type="SAM" id="MobiDB-lite"/>
    </source>
</evidence>
<accession>A0A7K0G523</accession>
<feature type="compositionally biased region" description="Low complexity" evidence="1">
    <location>
        <begin position="108"/>
        <end position="117"/>
    </location>
</feature>
<dbReference type="OrthoDB" id="666740at2"/>
<dbReference type="RefSeq" id="WP_154283303.1">
    <property type="nucleotide sequence ID" value="NZ_JBHUJQ010000001.1"/>
</dbReference>
<protein>
    <submittedName>
        <fullName evidence="2">Uncharacterized protein</fullName>
    </submittedName>
</protein>
<feature type="region of interest" description="Disordered" evidence="1">
    <location>
        <begin position="91"/>
        <end position="117"/>
    </location>
</feature>
<evidence type="ECO:0000313" key="3">
    <source>
        <dbReference type="Proteomes" id="UP000487757"/>
    </source>
</evidence>
<name>A0A7K0G523_9SPHI</name>
<gene>
    <name evidence="2" type="ORF">GJU39_22845</name>
</gene>